<evidence type="ECO:0000313" key="1">
    <source>
        <dbReference type="EMBL" id="KAI3946692.1"/>
    </source>
</evidence>
<organism evidence="1 2">
    <name type="scientific">Papaver atlanticum</name>
    <dbReference type="NCBI Taxonomy" id="357466"/>
    <lineage>
        <taxon>Eukaryota</taxon>
        <taxon>Viridiplantae</taxon>
        <taxon>Streptophyta</taxon>
        <taxon>Embryophyta</taxon>
        <taxon>Tracheophyta</taxon>
        <taxon>Spermatophyta</taxon>
        <taxon>Magnoliopsida</taxon>
        <taxon>Ranunculales</taxon>
        <taxon>Papaveraceae</taxon>
        <taxon>Papaveroideae</taxon>
        <taxon>Papaver</taxon>
    </lineage>
</organism>
<comment type="caution">
    <text evidence="1">The sequence shown here is derived from an EMBL/GenBank/DDBJ whole genome shotgun (WGS) entry which is preliminary data.</text>
</comment>
<protein>
    <submittedName>
        <fullName evidence="1">Uncharacterized protein</fullName>
    </submittedName>
</protein>
<dbReference type="AlphaFoldDB" id="A0AAD4XUM5"/>
<name>A0AAD4XUM5_9MAGN</name>
<accession>A0AAD4XUM5</accession>
<dbReference type="EMBL" id="JAJJMB010003633">
    <property type="protein sequence ID" value="KAI3946692.1"/>
    <property type="molecule type" value="Genomic_DNA"/>
</dbReference>
<evidence type="ECO:0000313" key="2">
    <source>
        <dbReference type="Proteomes" id="UP001202328"/>
    </source>
</evidence>
<gene>
    <name evidence="1" type="ORF">MKW98_003255</name>
</gene>
<dbReference type="Proteomes" id="UP001202328">
    <property type="component" value="Unassembled WGS sequence"/>
</dbReference>
<sequence>MDLEKMTYNGHEMEKFRNLCLLCIFGAISVNLKSRWIILLSYCKSFMYEKMLMRRQSLLVKLVLYKRETEDGPTYWNNSVGGSNVSSMVNITGQKFSPQYSARHSLKQMDVKCVFIVRHYTGWMKDYQPQVLSIRDSEHAAYRNRYIYLCCGCHLRS</sequence>
<reference evidence="1" key="1">
    <citation type="submission" date="2022-04" db="EMBL/GenBank/DDBJ databases">
        <title>A functionally conserved STORR gene fusion in Papaver species that diverged 16.8 million years ago.</title>
        <authorList>
            <person name="Catania T."/>
        </authorList>
    </citation>
    <scope>NUCLEOTIDE SEQUENCE</scope>
    <source>
        <strain evidence="1">S-188037</strain>
    </source>
</reference>
<keyword evidence="2" id="KW-1185">Reference proteome</keyword>
<proteinExistence type="predicted"/>